<keyword evidence="12" id="KW-1185">Reference proteome</keyword>
<feature type="transmembrane region" description="Helical" evidence="8">
    <location>
        <begin position="298"/>
        <end position="317"/>
    </location>
</feature>
<feature type="transmembrane region" description="Helical" evidence="8">
    <location>
        <begin position="63"/>
        <end position="83"/>
    </location>
</feature>
<comment type="subcellular location">
    <subcellularLocation>
        <location evidence="1">Membrane</location>
        <topology evidence="1">Multi-pass membrane protein</topology>
    </subcellularLocation>
</comment>
<keyword evidence="3" id="KW-0813">Transport</keyword>
<dbReference type="PANTHER" id="PTHR23511:SF34">
    <property type="entry name" value="SYNAPTIC VESICLE GLYCOPROTEIN 2"/>
    <property type="match status" value="1"/>
</dbReference>
<dbReference type="OrthoDB" id="5368493at2"/>
<evidence type="ECO:0000313" key="11">
    <source>
        <dbReference type="EMBL" id="RMI24524.1"/>
    </source>
</evidence>
<feature type="region of interest" description="Disordered" evidence="7">
    <location>
        <begin position="444"/>
        <end position="465"/>
    </location>
</feature>
<dbReference type="AlphaFoldDB" id="A0A3A9J6T9"/>
<dbReference type="PANTHER" id="PTHR23511">
    <property type="entry name" value="SYNAPTIC VESICLE GLYCOPROTEIN 2"/>
    <property type="match status" value="1"/>
</dbReference>
<evidence type="ECO:0000313" key="12">
    <source>
        <dbReference type="Proteomes" id="UP000274097"/>
    </source>
</evidence>
<dbReference type="Pfam" id="PF00083">
    <property type="entry name" value="Sugar_tr"/>
    <property type="match status" value="1"/>
</dbReference>
<feature type="transmembrane region" description="Helical" evidence="8">
    <location>
        <begin position="349"/>
        <end position="372"/>
    </location>
</feature>
<proteinExistence type="inferred from homology"/>
<dbReference type="InterPro" id="IPR005828">
    <property type="entry name" value="MFS_sugar_transport-like"/>
</dbReference>
<keyword evidence="5 8" id="KW-1133">Transmembrane helix</keyword>
<dbReference type="PROSITE" id="PS50850">
    <property type="entry name" value="MFS"/>
    <property type="match status" value="1"/>
</dbReference>
<dbReference type="CDD" id="cd17316">
    <property type="entry name" value="MFS_SV2_like"/>
    <property type="match status" value="1"/>
</dbReference>
<evidence type="ECO:0000256" key="1">
    <source>
        <dbReference type="ARBA" id="ARBA00004141"/>
    </source>
</evidence>
<evidence type="ECO:0000256" key="8">
    <source>
        <dbReference type="SAM" id="Phobius"/>
    </source>
</evidence>
<keyword evidence="4 8" id="KW-0812">Transmembrane</keyword>
<feature type="transmembrane region" description="Helical" evidence="8">
    <location>
        <begin position="117"/>
        <end position="138"/>
    </location>
</feature>
<dbReference type="GO" id="GO:0022857">
    <property type="term" value="F:transmembrane transporter activity"/>
    <property type="evidence" value="ECO:0007669"/>
    <property type="project" value="InterPro"/>
</dbReference>
<accession>A0A3A9J6T9</accession>
<dbReference type="GO" id="GO:0016020">
    <property type="term" value="C:membrane"/>
    <property type="evidence" value="ECO:0007669"/>
    <property type="project" value="UniProtKB-SubCell"/>
</dbReference>
<dbReference type="EMBL" id="RAQU01000115">
    <property type="protein sequence ID" value="RKK02937.1"/>
    <property type="molecule type" value="Genomic_DNA"/>
</dbReference>
<dbReference type="EMBL" id="RFLX01000008">
    <property type="protein sequence ID" value="RMI24524.1"/>
    <property type="molecule type" value="Genomic_DNA"/>
</dbReference>
<sequence length="465" mass="49120">MAMASHVVNAAGRLDRLPIGRFHWRLFALIGAGMFFDGLDSYIAGGVLGALTQSGWSDLGLNAHFISATFVGMTIGAWFAGIVGDRYGRRTAYQVNLLIFGLASLAGAFAPSMPWLIAARLFMGIGIGAEVVAGYVMMGEFIPPQQRGRWVGALAVITNSALFFASVMGAFIIPALGWRWMFGIVGAGALLIWLARRGLPESPRWLESKGRLAEAEAAMAGIEAEVSRGAPLPEPSRQVQPVRKQAAMADLFKGAMLVRTLVGSMIIIAISVALYGFVGWLPTFFVKQGLDLNHSLGFTAAMTLGSPLGNAFAMWLSDKGGRKAGLLGFTLAAAVLGVVYPFAGAGLQVVLIGFLLVFCIGVMIGVGWAVYVSELFPTEMRMRGVGICNTAGRIVSIATPYAVVGLFNFGGVSAVVFTLAGILVVMALLVALFGIETRSRSLEDLRPEEAAPPMAAPAMAPRPQA</sequence>
<evidence type="ECO:0000256" key="4">
    <source>
        <dbReference type="ARBA" id="ARBA00022692"/>
    </source>
</evidence>
<name>A0A3A9J6T9_9PROT</name>
<feature type="transmembrane region" description="Helical" evidence="8">
    <location>
        <begin position="26"/>
        <end position="51"/>
    </location>
</feature>
<dbReference type="InterPro" id="IPR036259">
    <property type="entry name" value="MFS_trans_sf"/>
</dbReference>
<comment type="caution">
    <text evidence="10">The sequence shown here is derived from an EMBL/GenBank/DDBJ whole genome shotgun (WGS) entry which is preliminary data.</text>
</comment>
<dbReference type="Proteomes" id="UP000274097">
    <property type="component" value="Unassembled WGS sequence"/>
</dbReference>
<comment type="similarity">
    <text evidence="2">Belongs to the major facilitator superfamily. Sugar transporter (TC 2.A.1.1) family.</text>
</comment>
<feature type="domain" description="Major facilitator superfamily (MFS) profile" evidence="9">
    <location>
        <begin position="26"/>
        <end position="438"/>
    </location>
</feature>
<reference evidence="10 13" key="1">
    <citation type="submission" date="2018-09" db="EMBL/GenBank/DDBJ databases">
        <title>Roseomonas sp. nov., isolated from feces of Tibetan antelopes in the Qinghai-Tibet plateau, China.</title>
        <authorList>
            <person name="Tian Z."/>
        </authorList>
    </citation>
    <scope>NUCLEOTIDE SEQUENCE [LARGE SCALE GENOMIC DNA]</scope>
    <source>
        <strain evidence="11 12">Z23</strain>
        <strain evidence="10 13">Z24</strain>
    </source>
</reference>
<dbReference type="InterPro" id="IPR020846">
    <property type="entry name" value="MFS_dom"/>
</dbReference>
<feature type="transmembrane region" description="Helical" evidence="8">
    <location>
        <begin position="409"/>
        <end position="435"/>
    </location>
</feature>
<feature type="transmembrane region" description="Helical" evidence="8">
    <location>
        <begin position="150"/>
        <end position="172"/>
    </location>
</feature>
<dbReference type="FunCoup" id="A0A3A9J6T9">
    <property type="interactions" value="198"/>
</dbReference>
<evidence type="ECO:0000313" key="10">
    <source>
        <dbReference type="EMBL" id="RKK02937.1"/>
    </source>
</evidence>
<feature type="transmembrane region" description="Helical" evidence="8">
    <location>
        <begin position="95"/>
        <end position="111"/>
    </location>
</feature>
<gene>
    <name evidence="10" type="ORF">D6Z83_17135</name>
    <name evidence="11" type="ORF">EBE87_12595</name>
</gene>
<dbReference type="InParanoid" id="A0A3A9J6T9"/>
<feature type="transmembrane region" description="Helical" evidence="8">
    <location>
        <begin position="178"/>
        <end position="195"/>
    </location>
</feature>
<dbReference type="Gene3D" id="1.20.1250.20">
    <property type="entry name" value="MFS general substrate transporter like domains"/>
    <property type="match status" value="1"/>
</dbReference>
<protein>
    <submittedName>
        <fullName evidence="10">MFS transporter</fullName>
    </submittedName>
</protein>
<dbReference type="SUPFAM" id="SSF103473">
    <property type="entry name" value="MFS general substrate transporter"/>
    <property type="match status" value="1"/>
</dbReference>
<dbReference type="Proteomes" id="UP000278036">
    <property type="component" value="Unassembled WGS sequence"/>
</dbReference>
<evidence type="ECO:0000256" key="2">
    <source>
        <dbReference type="ARBA" id="ARBA00010992"/>
    </source>
</evidence>
<evidence type="ECO:0000313" key="13">
    <source>
        <dbReference type="Proteomes" id="UP000278036"/>
    </source>
</evidence>
<evidence type="ECO:0000256" key="6">
    <source>
        <dbReference type="ARBA" id="ARBA00023136"/>
    </source>
</evidence>
<feature type="transmembrane region" description="Helical" evidence="8">
    <location>
        <begin position="257"/>
        <end position="278"/>
    </location>
</feature>
<feature type="compositionally biased region" description="Low complexity" evidence="7">
    <location>
        <begin position="451"/>
        <end position="465"/>
    </location>
</feature>
<evidence type="ECO:0000256" key="3">
    <source>
        <dbReference type="ARBA" id="ARBA00022448"/>
    </source>
</evidence>
<evidence type="ECO:0000256" key="5">
    <source>
        <dbReference type="ARBA" id="ARBA00022989"/>
    </source>
</evidence>
<evidence type="ECO:0000256" key="7">
    <source>
        <dbReference type="SAM" id="MobiDB-lite"/>
    </source>
</evidence>
<evidence type="ECO:0000259" key="9">
    <source>
        <dbReference type="PROSITE" id="PS50850"/>
    </source>
</evidence>
<keyword evidence="6 8" id="KW-0472">Membrane</keyword>
<organism evidence="10 13">
    <name type="scientific">Teichococcus wenyumeiae</name>
    <dbReference type="NCBI Taxonomy" id="2478470"/>
    <lineage>
        <taxon>Bacteria</taxon>
        <taxon>Pseudomonadati</taxon>
        <taxon>Pseudomonadota</taxon>
        <taxon>Alphaproteobacteria</taxon>
        <taxon>Acetobacterales</taxon>
        <taxon>Roseomonadaceae</taxon>
        <taxon>Roseomonas</taxon>
    </lineage>
</organism>
<feature type="transmembrane region" description="Helical" evidence="8">
    <location>
        <begin position="384"/>
        <end position="403"/>
    </location>
</feature>
<feature type="transmembrane region" description="Helical" evidence="8">
    <location>
        <begin position="324"/>
        <end position="343"/>
    </location>
</feature>